<proteinExistence type="predicted"/>
<gene>
    <name evidence="2" type="ORF">DNH61_11400</name>
</gene>
<evidence type="ECO:0000313" key="3">
    <source>
        <dbReference type="Proteomes" id="UP000249522"/>
    </source>
</evidence>
<dbReference type="AlphaFoldDB" id="A0A2W1L9Y1"/>
<evidence type="ECO:0000313" key="2">
    <source>
        <dbReference type="EMBL" id="PZD95703.1"/>
    </source>
</evidence>
<protein>
    <submittedName>
        <fullName evidence="2">Sporulation protein YjcZ</fullName>
    </submittedName>
</protein>
<keyword evidence="1" id="KW-0472">Membrane</keyword>
<organism evidence="2 3">
    <name type="scientific">Paenibacillus sambharensis</name>
    <dbReference type="NCBI Taxonomy" id="1803190"/>
    <lineage>
        <taxon>Bacteria</taxon>
        <taxon>Bacillati</taxon>
        <taxon>Bacillota</taxon>
        <taxon>Bacilli</taxon>
        <taxon>Bacillales</taxon>
        <taxon>Paenibacillaceae</taxon>
        <taxon>Paenibacillus</taxon>
    </lineage>
</organism>
<evidence type="ECO:0000256" key="1">
    <source>
        <dbReference type="SAM" id="Phobius"/>
    </source>
</evidence>
<comment type="caution">
    <text evidence="2">The sequence shown here is derived from an EMBL/GenBank/DDBJ whole genome shotgun (WGS) entry which is preliminary data.</text>
</comment>
<sequence>MKKAGTKAFGLGYPGYGFGGYGYPGYGFGAGLGFAIPLFLLAALFAAPFF</sequence>
<reference evidence="2 3" key="1">
    <citation type="submission" date="2018-06" db="EMBL/GenBank/DDBJ databases">
        <title>Paenibacillus imtechensis sp. nov.</title>
        <authorList>
            <person name="Pinnaka A.K."/>
            <person name="Singh H."/>
            <person name="Kaur M."/>
        </authorList>
    </citation>
    <scope>NUCLEOTIDE SEQUENCE [LARGE SCALE GENOMIC DNA]</scope>
    <source>
        <strain evidence="2 3">SMB1</strain>
    </source>
</reference>
<dbReference type="EMBL" id="QKRB01000044">
    <property type="protein sequence ID" value="PZD95703.1"/>
    <property type="molecule type" value="Genomic_DNA"/>
</dbReference>
<keyword evidence="1" id="KW-1133">Transmembrane helix</keyword>
<dbReference type="Proteomes" id="UP000249522">
    <property type="component" value="Unassembled WGS sequence"/>
</dbReference>
<name>A0A2W1L9Y1_9BACL</name>
<keyword evidence="3" id="KW-1185">Reference proteome</keyword>
<feature type="transmembrane region" description="Helical" evidence="1">
    <location>
        <begin position="26"/>
        <end position="47"/>
    </location>
</feature>
<keyword evidence="1" id="KW-0812">Transmembrane</keyword>
<accession>A0A2W1L9Y1</accession>